<dbReference type="Proteomes" id="UP000694546">
    <property type="component" value="Chromosome 17"/>
</dbReference>
<dbReference type="Gene3D" id="1.25.40.420">
    <property type="match status" value="1"/>
</dbReference>
<dbReference type="InterPro" id="IPR006652">
    <property type="entry name" value="Kelch_1"/>
</dbReference>
<accession>A0A8C5CEZ8</accession>
<dbReference type="SUPFAM" id="SSF117281">
    <property type="entry name" value="Kelch motif"/>
    <property type="match status" value="1"/>
</dbReference>
<dbReference type="PANTHER" id="PTHR45632">
    <property type="entry name" value="LD33804P"/>
    <property type="match status" value="1"/>
</dbReference>
<organism evidence="5 6">
    <name type="scientific">Gadus morhua</name>
    <name type="common">Atlantic cod</name>
    <dbReference type="NCBI Taxonomy" id="8049"/>
    <lineage>
        <taxon>Eukaryota</taxon>
        <taxon>Metazoa</taxon>
        <taxon>Chordata</taxon>
        <taxon>Craniata</taxon>
        <taxon>Vertebrata</taxon>
        <taxon>Euteleostomi</taxon>
        <taxon>Actinopterygii</taxon>
        <taxon>Neopterygii</taxon>
        <taxon>Teleostei</taxon>
        <taxon>Neoteleostei</taxon>
        <taxon>Acanthomorphata</taxon>
        <taxon>Zeiogadaria</taxon>
        <taxon>Gadariae</taxon>
        <taxon>Gadiformes</taxon>
        <taxon>Gadoidei</taxon>
        <taxon>Gadidae</taxon>
        <taxon>Gadus</taxon>
    </lineage>
</organism>
<dbReference type="Gene3D" id="3.30.710.10">
    <property type="entry name" value="Potassium Channel Kv1.1, Chain A"/>
    <property type="match status" value="1"/>
</dbReference>
<protein>
    <submittedName>
        <fullName evidence="5">Kelch-like family member 33</fullName>
    </submittedName>
</protein>
<dbReference type="InterPro" id="IPR011705">
    <property type="entry name" value="BACK"/>
</dbReference>
<keyword evidence="6" id="KW-1185">Reference proteome</keyword>
<dbReference type="PROSITE" id="PS50097">
    <property type="entry name" value="BTB"/>
    <property type="match status" value="1"/>
</dbReference>
<sequence length="647" mass="71942">AGRRRRPGGPKSAGALPQGNPTENVKQKPGQRSRRCGEPGKVLGSILRILSQPVRICKQRCKTDFTCPMLSSVSALEFTVSKDKFLIHLPPAHRVILSACSDFFRGMFTHGMKESSQSTVTLPFLLASELEALIGCSYSGDLPLSWECVFEITGTSLQLQYQPALSLCLSFLQNEIDPNSCLDVASFAKAYDMKRLLELADGFALSQFERVSRTAKFKCLPAKQLLRYLNSRSLWVSSELVVFRAVVAWIQYKPRKRSKLAKQLMKTIHFALMTFKEFQEVQAADIWAEDNLLVLYKRVSEDFLSNAAIAPSQCRIYFPKETLVLVGGDQITEDLGSRHSSRELWFGNSLRNHTGMAKSLEWRWLGEMPEPGRFSHEVAVLHGQLYVVGGRNSGSSILFLMFLWLLGGLCSAVRFDPLGSVWQRLSDMHEQRCGFSLVVLGETLYAIGGDSHRGCLDSVERYCPATDAWSFTCPMSMALTGHSAKVLDQLIFVCGGFDGGYRCRASMSLYHPERGSSGLAEMSRPRGYHCMEVLGGHLYVAGGVTTDEGDAMATVHQLACEAYDPAADCWTAFEALAVPHVGAASAVTEGRFYVLGGSGYRDHANFHMVHRYDPAARRWENMAVLEICKSCSSIRHTSRWKRLPVMS</sequence>
<feature type="domain" description="BTB" evidence="4">
    <location>
        <begin position="92"/>
        <end position="146"/>
    </location>
</feature>
<dbReference type="Ensembl" id="ENSGMOT00000047434.1">
    <property type="protein sequence ID" value="ENSGMOP00000061475.1"/>
    <property type="gene ID" value="ENSGMOG00000013170.2"/>
</dbReference>
<keyword evidence="1" id="KW-0880">Kelch repeat</keyword>
<dbReference type="Pfam" id="PF07707">
    <property type="entry name" value="BACK"/>
    <property type="match status" value="1"/>
</dbReference>
<dbReference type="Gene3D" id="2.120.10.80">
    <property type="entry name" value="Kelch-type beta propeller"/>
    <property type="match status" value="2"/>
</dbReference>
<dbReference type="GeneTree" id="ENSGT00940000164143"/>
<dbReference type="SMART" id="SM00875">
    <property type="entry name" value="BACK"/>
    <property type="match status" value="1"/>
</dbReference>
<dbReference type="InterPro" id="IPR056737">
    <property type="entry name" value="Beta-prop_ATRN-MKLN-like"/>
</dbReference>
<evidence type="ECO:0000259" key="4">
    <source>
        <dbReference type="PROSITE" id="PS50097"/>
    </source>
</evidence>
<evidence type="ECO:0000256" key="2">
    <source>
        <dbReference type="ARBA" id="ARBA00022737"/>
    </source>
</evidence>
<evidence type="ECO:0000256" key="3">
    <source>
        <dbReference type="SAM" id="MobiDB-lite"/>
    </source>
</evidence>
<feature type="region of interest" description="Disordered" evidence="3">
    <location>
        <begin position="1"/>
        <end position="37"/>
    </location>
</feature>
<reference evidence="5" key="2">
    <citation type="submission" date="2025-09" db="UniProtKB">
        <authorList>
            <consortium name="Ensembl"/>
        </authorList>
    </citation>
    <scope>IDENTIFICATION</scope>
</reference>
<reference evidence="5" key="1">
    <citation type="submission" date="2025-08" db="UniProtKB">
        <authorList>
            <consortium name="Ensembl"/>
        </authorList>
    </citation>
    <scope>IDENTIFICATION</scope>
</reference>
<dbReference type="Pfam" id="PF24981">
    <property type="entry name" value="Beta-prop_ATRN-LZTR1"/>
    <property type="match status" value="1"/>
</dbReference>
<dbReference type="InterPro" id="IPR011333">
    <property type="entry name" value="SKP1/BTB/POZ_sf"/>
</dbReference>
<proteinExistence type="predicted"/>
<dbReference type="OMA" id="PRARHCM"/>
<dbReference type="InterPro" id="IPR015915">
    <property type="entry name" value="Kelch-typ_b-propeller"/>
</dbReference>
<evidence type="ECO:0000313" key="5">
    <source>
        <dbReference type="Ensembl" id="ENSGMOP00000061475.1"/>
    </source>
</evidence>
<evidence type="ECO:0000313" key="6">
    <source>
        <dbReference type="Proteomes" id="UP000694546"/>
    </source>
</evidence>
<dbReference type="PIRSF" id="PIRSF037037">
    <property type="entry name" value="Kelch-like_protein_gigaxonin"/>
    <property type="match status" value="1"/>
</dbReference>
<dbReference type="InterPro" id="IPR017096">
    <property type="entry name" value="BTB-kelch_protein"/>
</dbReference>
<keyword evidence="2" id="KW-0677">Repeat</keyword>
<evidence type="ECO:0000256" key="1">
    <source>
        <dbReference type="ARBA" id="ARBA00022441"/>
    </source>
</evidence>
<dbReference type="AlphaFoldDB" id="A0A8C5CEZ8"/>
<dbReference type="Pfam" id="PF21536">
    <property type="entry name" value="BTB_KLHL33"/>
    <property type="match status" value="1"/>
</dbReference>
<dbReference type="SUPFAM" id="SSF54695">
    <property type="entry name" value="POZ domain"/>
    <property type="match status" value="1"/>
</dbReference>
<name>A0A8C5CEZ8_GADMO</name>
<dbReference type="PANTHER" id="PTHR45632:SF14">
    <property type="entry name" value="KELCH-LIKE PROTEIN 33"/>
    <property type="match status" value="1"/>
</dbReference>
<dbReference type="InterPro" id="IPR000210">
    <property type="entry name" value="BTB/POZ_dom"/>
</dbReference>
<dbReference type="SMART" id="SM00612">
    <property type="entry name" value="Kelch"/>
    <property type="match status" value="4"/>
</dbReference>